<evidence type="ECO:0000313" key="2">
    <source>
        <dbReference type="Proteomes" id="UP000241074"/>
    </source>
</evidence>
<dbReference type="AlphaFoldDB" id="A0A2P1PRE0"/>
<reference evidence="1 2" key="2">
    <citation type="submission" date="2018-03" db="EMBL/GenBank/DDBJ databases">
        <authorList>
            <person name="Keele B.F."/>
        </authorList>
    </citation>
    <scope>NUCLEOTIDE SEQUENCE [LARGE SCALE GENOMIC DNA]</scope>
    <source>
        <strain evidence="1 2">D13</strain>
    </source>
</reference>
<name>A0A2P1PRE0_9GAMM</name>
<evidence type="ECO:0008006" key="3">
    <source>
        <dbReference type="Google" id="ProtNLM"/>
    </source>
</evidence>
<dbReference type="RefSeq" id="WP_106891316.1">
    <property type="nucleotide sequence ID" value="NZ_CP027860.1"/>
</dbReference>
<organism evidence="1 2">
    <name type="scientific">Ahniella affigens</name>
    <dbReference type="NCBI Taxonomy" id="2021234"/>
    <lineage>
        <taxon>Bacteria</taxon>
        <taxon>Pseudomonadati</taxon>
        <taxon>Pseudomonadota</taxon>
        <taxon>Gammaproteobacteria</taxon>
        <taxon>Lysobacterales</taxon>
        <taxon>Rhodanobacteraceae</taxon>
        <taxon>Ahniella</taxon>
    </lineage>
</organism>
<dbReference type="Proteomes" id="UP000241074">
    <property type="component" value="Chromosome"/>
</dbReference>
<accession>A0A2P1PRE0</accession>
<dbReference type="EMBL" id="CP027860">
    <property type="protein sequence ID" value="AVP97392.1"/>
    <property type="molecule type" value="Genomic_DNA"/>
</dbReference>
<reference evidence="1 2" key="1">
    <citation type="submission" date="2018-03" db="EMBL/GenBank/DDBJ databases">
        <title>Ahniella affigens gen. nov., sp. nov., a gammaproteobacterium isolated from sandy soil near a stream.</title>
        <authorList>
            <person name="Ko Y."/>
            <person name="Kim J.-H."/>
        </authorList>
    </citation>
    <scope>NUCLEOTIDE SEQUENCE [LARGE SCALE GENOMIC DNA]</scope>
    <source>
        <strain evidence="1 2">D13</strain>
    </source>
</reference>
<gene>
    <name evidence="1" type="ORF">C7S18_09375</name>
</gene>
<dbReference type="KEGG" id="xba:C7S18_09375"/>
<dbReference type="OrthoDB" id="5724405at2"/>
<keyword evidence="2" id="KW-1185">Reference proteome</keyword>
<sequence length="561" mass="61753">MNPIYRKLNERFPERGAPTKQSFQTEARALSQWIAQLPLGNAMAAARPLLAAVNEINTLKIDGYQRLTALEMLRGPIQQMITQADRQVVGSSFPLPSAKYQLGLQSRDFHAALALGYTMAAYEICGPEGKVPFLKGKPVAMALGRAISHWSEQLLRGYLLYASPQSGVWKSMHDLIRFAQLVQLGDKEYDDPLLGKATVSPELCYKQALLFAISNPYRLSQRDMLDAFDACRVWAQQAVLRPGGGGEFALPLEEDRGPGYLPEERQAGAGALLSFGTEGAVAYLERELSMAASAGTPVSFKLRNGNPITLGQDLIRRAMYCWKPVFDRMHQRLAAGHELDTLIGLTALHYHLANKTDFESFVRDIRGPGISMSERDRSTTWTNSTASLDSSKPVATRARVLDQGLGGYRLEWSSVSGAKARIGELIGLSILGENDEDEDRDWMVGSIRWIRFDADGRVEAGIELLAREAVPAAVRPADQNGVFKTPMRAIELAPMRRDDAAVTIVAPSIGDKAYSRIEFSKPAVLFSEHHGKTRVQTDVEVLENTGAYLRLAPKDAPSHTA</sequence>
<evidence type="ECO:0000313" key="1">
    <source>
        <dbReference type="EMBL" id="AVP97392.1"/>
    </source>
</evidence>
<proteinExistence type="predicted"/>
<protein>
    <recommendedName>
        <fullName evidence="3">Molecular chaperone</fullName>
    </recommendedName>
</protein>